<dbReference type="Proteomes" id="UP000604046">
    <property type="component" value="Unassembled WGS sequence"/>
</dbReference>
<dbReference type="EMBL" id="CAJNDS010002231">
    <property type="protein sequence ID" value="CAE7384482.1"/>
    <property type="molecule type" value="Genomic_DNA"/>
</dbReference>
<proteinExistence type="predicted"/>
<evidence type="ECO:0000313" key="2">
    <source>
        <dbReference type="Proteomes" id="UP000604046"/>
    </source>
</evidence>
<protein>
    <submittedName>
        <fullName evidence="1">Uncharacterized protein</fullName>
    </submittedName>
</protein>
<name>A0A812Q4U3_9DINO</name>
<accession>A0A812Q4U3</accession>
<sequence>MTFTFFLNVLNALQRLMKYVVVPREAAYDMPTDYSVRKQVRVDRAEIVRLQMKQALVGK</sequence>
<gene>
    <name evidence="1" type="ORF">SNAT2548_LOCUS20974</name>
</gene>
<keyword evidence="2" id="KW-1185">Reference proteome</keyword>
<comment type="caution">
    <text evidence="1">The sequence shown here is derived from an EMBL/GenBank/DDBJ whole genome shotgun (WGS) entry which is preliminary data.</text>
</comment>
<organism evidence="1 2">
    <name type="scientific">Symbiodinium natans</name>
    <dbReference type="NCBI Taxonomy" id="878477"/>
    <lineage>
        <taxon>Eukaryota</taxon>
        <taxon>Sar</taxon>
        <taxon>Alveolata</taxon>
        <taxon>Dinophyceae</taxon>
        <taxon>Suessiales</taxon>
        <taxon>Symbiodiniaceae</taxon>
        <taxon>Symbiodinium</taxon>
    </lineage>
</organism>
<evidence type="ECO:0000313" key="1">
    <source>
        <dbReference type="EMBL" id="CAE7384482.1"/>
    </source>
</evidence>
<dbReference type="AlphaFoldDB" id="A0A812Q4U3"/>
<reference evidence="1" key="1">
    <citation type="submission" date="2021-02" db="EMBL/GenBank/DDBJ databases">
        <authorList>
            <person name="Dougan E. K."/>
            <person name="Rhodes N."/>
            <person name="Thang M."/>
            <person name="Chan C."/>
        </authorList>
    </citation>
    <scope>NUCLEOTIDE SEQUENCE</scope>
</reference>